<dbReference type="HOGENOM" id="CLU_2844812_0_0_6"/>
<protein>
    <submittedName>
        <fullName evidence="2">Uncharacterized protein</fullName>
    </submittedName>
</protein>
<sequence length="65" mass="6612">MGKRRHRADSCVTRTGSHAVRSARSGNGRGGMLGIADGAVTPAGAQIRPERKDAVRSAGGVPDTA</sequence>
<accession>Q608H1</accession>
<evidence type="ECO:0000256" key="1">
    <source>
        <dbReference type="SAM" id="MobiDB-lite"/>
    </source>
</evidence>
<dbReference type="AlphaFoldDB" id="Q608H1"/>
<dbReference type="Proteomes" id="UP000006821">
    <property type="component" value="Chromosome"/>
</dbReference>
<dbReference type="KEGG" id="mca:MCA1520"/>
<feature type="region of interest" description="Disordered" evidence="1">
    <location>
        <begin position="1"/>
        <end position="65"/>
    </location>
</feature>
<name>Q608H1_METCA</name>
<proteinExistence type="predicted"/>
<evidence type="ECO:0000313" key="2">
    <source>
        <dbReference type="EMBL" id="AAU92419.1"/>
    </source>
</evidence>
<organism evidence="2 3">
    <name type="scientific">Methylococcus capsulatus (strain ATCC 33009 / NCIMB 11132 / Bath)</name>
    <dbReference type="NCBI Taxonomy" id="243233"/>
    <lineage>
        <taxon>Bacteria</taxon>
        <taxon>Pseudomonadati</taxon>
        <taxon>Pseudomonadota</taxon>
        <taxon>Gammaproteobacteria</taxon>
        <taxon>Methylococcales</taxon>
        <taxon>Methylococcaceae</taxon>
        <taxon>Methylococcus</taxon>
    </lineage>
</organism>
<dbReference type="EMBL" id="AE017282">
    <property type="protein sequence ID" value="AAU92419.1"/>
    <property type="molecule type" value="Genomic_DNA"/>
</dbReference>
<reference evidence="2 3" key="1">
    <citation type="journal article" date="2004" name="PLoS Biol.">
        <title>Genomic insights into methanotrophy: the complete genome sequence of Methylococcus capsulatus (Bath).</title>
        <authorList>
            <person name="Ward N.L."/>
            <person name="Larsen O."/>
            <person name="Sakwa J."/>
            <person name="Bruseth L."/>
            <person name="Khouri H.M."/>
            <person name="Durkin A.S."/>
            <person name="Dimitrov G."/>
            <person name="Jiang L."/>
            <person name="Scanlan D."/>
            <person name="Kang K.H."/>
            <person name="Lewis M.R."/>
            <person name="Nelson K.E."/>
            <person name="Methe B.A."/>
            <person name="Wu M."/>
            <person name="Heidelberg J.F."/>
            <person name="Paulsen I.T."/>
            <person name="Fouts D.E."/>
            <person name="Ravel J."/>
            <person name="Tettelin H."/>
            <person name="Ren Q."/>
            <person name="Read T.D."/>
            <person name="DeBoy R.T."/>
            <person name="Seshadri R."/>
            <person name="Salzberg S.L."/>
            <person name="Jensen H.B."/>
            <person name="Birkeland N.K."/>
            <person name="Nelson W.C."/>
            <person name="Dodson R.J."/>
            <person name="Grindhaug S.H."/>
            <person name="Holt I.E."/>
            <person name="Eidhammer I."/>
            <person name="Jonasen I."/>
            <person name="Vanaken S."/>
            <person name="Utterback T.R."/>
            <person name="Feldblyum T.V."/>
            <person name="Fraser C.M."/>
            <person name="Lillehaug J.R."/>
            <person name="Eisen J.A."/>
        </authorList>
    </citation>
    <scope>NUCLEOTIDE SEQUENCE [LARGE SCALE GENOMIC DNA]</scope>
    <source>
        <strain evidence="3">ATCC 33009 / NCIMB 11132 / Bath</strain>
    </source>
</reference>
<gene>
    <name evidence="2" type="ordered locus">MCA1520</name>
</gene>
<evidence type="ECO:0000313" key="3">
    <source>
        <dbReference type="Proteomes" id="UP000006821"/>
    </source>
</evidence>